<evidence type="ECO:0000313" key="5">
    <source>
        <dbReference type="EMBL" id="EIW89488.1"/>
    </source>
</evidence>
<dbReference type="GO" id="GO:0009279">
    <property type="term" value="C:cell outer membrane"/>
    <property type="evidence" value="ECO:0007669"/>
    <property type="project" value="UniProtKB-SubCell"/>
</dbReference>
<dbReference type="PATRIC" id="fig|1195246.3.peg.1043"/>
<comment type="subunit">
    <text evidence="1">Homodimer.</text>
</comment>
<evidence type="ECO:0000256" key="2">
    <source>
        <dbReference type="PIRSR" id="PIRSR029681-1"/>
    </source>
</evidence>
<proteinExistence type="inferred from homology"/>
<dbReference type="EMBL" id="AKKU01000011">
    <property type="protein sequence ID" value="EIW89488.1"/>
    <property type="molecule type" value="Genomic_DNA"/>
</dbReference>
<feature type="chain" id="PRO_5003714910" description="Lipid A deacylase" evidence="4">
    <location>
        <begin position="21"/>
        <end position="173"/>
    </location>
</feature>
<evidence type="ECO:0000256" key="1">
    <source>
        <dbReference type="PIRNR" id="PIRNR029681"/>
    </source>
</evidence>
<accession>I8UBY1</accession>
<dbReference type="InterPro" id="IPR018550">
    <property type="entry name" value="Lipid-A_deacylase-rel"/>
</dbReference>
<comment type="catalytic activity">
    <reaction evidence="1">
        <text>a 3-(acyloxy)acyl derivative of bacterial toxin + H2O = a 3-hydroxyacyl derivative of bacterial toxin + a fatty acid + H(+)</text>
        <dbReference type="Rhea" id="RHEA:12032"/>
        <dbReference type="ChEBI" id="CHEBI:15377"/>
        <dbReference type="ChEBI" id="CHEBI:15378"/>
        <dbReference type="ChEBI" id="CHEBI:28868"/>
        <dbReference type="ChEBI" id="CHEBI:136853"/>
        <dbReference type="ChEBI" id="CHEBI:140675"/>
        <dbReference type="EC" id="3.1.1.77"/>
    </reaction>
</comment>
<sequence length="173" mass="19392">MAKIYFFLLLFSVGLSPVAAQEVSAEYLKGPGRVHGLRLAVQPIQVSITALKLPTDLTLTFEASTNFWRYNQPAEYETNFAVALSPVISRQFTTLGGRALSWEFGVGVSVLNKRRFAGKDLGSYFQFEDRLGLILDLPNNAKLKLRYMHYSNAGLSSRNPGMDFLNIAYSWPF</sequence>
<comment type="similarity">
    <text evidence="1">Belongs to the PagL family.</text>
</comment>
<feature type="active site" description="Charge relay system" evidence="2">
    <location>
        <position position="151"/>
    </location>
</feature>
<dbReference type="GO" id="GO:0050528">
    <property type="term" value="F:acyloxyacyl hydrolase activity"/>
    <property type="evidence" value="ECO:0007669"/>
    <property type="project" value="UniProtKB-EC"/>
</dbReference>
<dbReference type="EC" id="3.1.1.77" evidence="1"/>
<dbReference type="Proteomes" id="UP000035062">
    <property type="component" value="Unassembled WGS sequence"/>
</dbReference>
<evidence type="ECO:0000256" key="3">
    <source>
        <dbReference type="PIRSR" id="PIRSR029681-2"/>
    </source>
</evidence>
<dbReference type="STRING" id="1195246.AGRI_05282"/>
<dbReference type="Gene3D" id="2.40.160.20">
    <property type="match status" value="1"/>
</dbReference>
<evidence type="ECO:0000313" key="6">
    <source>
        <dbReference type="Proteomes" id="UP000035062"/>
    </source>
</evidence>
<dbReference type="Pfam" id="PF09411">
    <property type="entry name" value="PagL"/>
    <property type="match status" value="1"/>
</dbReference>
<evidence type="ECO:0000256" key="4">
    <source>
        <dbReference type="SAM" id="SignalP"/>
    </source>
</evidence>
<feature type="signal peptide" evidence="4">
    <location>
        <begin position="1"/>
        <end position="20"/>
    </location>
</feature>
<keyword evidence="1" id="KW-0472">Membrane</keyword>
<feature type="site" description="Critical for activity" evidence="3">
    <location>
        <position position="152"/>
    </location>
</feature>
<dbReference type="AlphaFoldDB" id="I8UBY1"/>
<comment type="function">
    <text evidence="1">Has lipid A 3-O-deacylase activity. Hydrolyzes the ester bond at the 3 position of lipid A, a bioactive component of lipopolysaccharide (LPS), thereby releasing the primary fatty acyl moiety.</text>
</comment>
<gene>
    <name evidence="5" type="ORF">AGRI_05282</name>
</gene>
<comment type="caution">
    <text evidence="5">The sequence shown here is derived from an EMBL/GenBank/DDBJ whole genome shotgun (WGS) entry which is preliminary data.</text>
</comment>
<dbReference type="RefSeq" id="WP_008983975.1">
    <property type="nucleotide sequence ID" value="NZ_AKKU01000011.1"/>
</dbReference>
<organism evidence="5 6">
    <name type="scientific">Alishewanella agri BL06</name>
    <dbReference type="NCBI Taxonomy" id="1195246"/>
    <lineage>
        <taxon>Bacteria</taxon>
        <taxon>Pseudomonadati</taxon>
        <taxon>Pseudomonadota</taxon>
        <taxon>Gammaproteobacteria</taxon>
        <taxon>Alteromonadales</taxon>
        <taxon>Alteromonadaceae</taxon>
        <taxon>Alishewanella</taxon>
    </lineage>
</organism>
<keyword evidence="6" id="KW-1185">Reference proteome</keyword>
<dbReference type="PIRSF" id="PIRSF029681">
    <property type="entry name" value="PagL"/>
    <property type="match status" value="1"/>
</dbReference>
<feature type="active site" description="Charge relay system" evidence="2">
    <location>
        <position position="149"/>
    </location>
</feature>
<keyword evidence="4" id="KW-0732">Signal</keyword>
<reference evidence="5 6" key="1">
    <citation type="journal article" date="2012" name="J. Bacteriol.">
        <title>Genome Sequence of Pectin-Degrading Alishewanella agri, Isolated from Landfill Soil.</title>
        <authorList>
            <person name="Kim J."/>
            <person name="Jung J."/>
            <person name="Sung J.S."/>
            <person name="Chun J."/>
            <person name="Park W."/>
        </authorList>
    </citation>
    <scope>NUCLEOTIDE SEQUENCE [LARGE SCALE GENOMIC DNA]</scope>
    <source>
        <strain evidence="5 6">BL06</strain>
    </source>
</reference>
<keyword evidence="1" id="KW-0998">Cell outer membrane</keyword>
<comment type="subcellular location">
    <subcellularLocation>
        <location evidence="1">Cell outer membrane</location>
        <topology evidence="1">Multi-pass membrane protein</topology>
    </subcellularLocation>
</comment>
<dbReference type="eggNOG" id="COG3637">
    <property type="taxonomic scope" value="Bacteria"/>
</dbReference>
<feature type="active site" description="Charge relay system" evidence="2">
    <location>
        <position position="163"/>
    </location>
</feature>
<name>I8UBY1_9ALTE</name>
<protein>
    <recommendedName>
        <fullName evidence="1">Lipid A deacylase</fullName>
        <ecNumber evidence="1">3.1.1.77</ecNumber>
    </recommendedName>
    <alternativeName>
        <fullName evidence="1">LPS 3-O-deacylase</fullName>
    </alternativeName>
    <alternativeName>
        <fullName evidence="1">Outer membrane enzyme</fullName>
    </alternativeName>
</protein>
<keyword evidence="1" id="KW-0378">Hydrolase</keyword>